<dbReference type="SUPFAM" id="SSF53756">
    <property type="entry name" value="UDP-Glycosyltransferase/glycogen phosphorylase"/>
    <property type="match status" value="1"/>
</dbReference>
<reference evidence="2 3" key="1">
    <citation type="journal article" date="2020" name="Arch. Microbiol.">
        <title>The genome sequence of the giant phototrophic gammaproteobacterium Thiospirillum jenense gives insight into its physiological properties and phylogenetic relationships.</title>
        <authorList>
            <person name="Imhoff J.F."/>
            <person name="Meyer T.E."/>
            <person name="Kyndt J.A."/>
        </authorList>
    </citation>
    <scope>NUCLEOTIDE SEQUENCE [LARGE SCALE GENOMIC DNA]</scope>
    <source>
        <strain evidence="2 3">DSM 216</strain>
    </source>
</reference>
<dbReference type="PANTHER" id="PTHR43179:SF7">
    <property type="entry name" value="RHAMNOSYLTRANSFERASE WBBL"/>
    <property type="match status" value="1"/>
</dbReference>
<feature type="domain" description="Glycosyltransferase 2-like" evidence="1">
    <location>
        <begin position="525"/>
        <end position="647"/>
    </location>
</feature>
<organism evidence="2 3">
    <name type="scientific">Thiospirillum jenense</name>
    <dbReference type="NCBI Taxonomy" id="1653858"/>
    <lineage>
        <taxon>Bacteria</taxon>
        <taxon>Pseudomonadati</taxon>
        <taxon>Pseudomonadota</taxon>
        <taxon>Gammaproteobacteria</taxon>
        <taxon>Chromatiales</taxon>
        <taxon>Chromatiaceae</taxon>
        <taxon>Thiospirillum</taxon>
    </lineage>
</organism>
<comment type="caution">
    <text evidence="2">The sequence shown here is derived from an EMBL/GenBank/DDBJ whole genome shotgun (WGS) entry which is preliminary data.</text>
</comment>
<dbReference type="EMBL" id="JABVCQ010000012">
    <property type="protein sequence ID" value="MBB1126001.1"/>
    <property type="molecule type" value="Genomic_DNA"/>
</dbReference>
<keyword evidence="3" id="KW-1185">Reference proteome</keyword>
<evidence type="ECO:0000259" key="1">
    <source>
        <dbReference type="Pfam" id="PF00535"/>
    </source>
</evidence>
<evidence type="ECO:0000313" key="2">
    <source>
        <dbReference type="EMBL" id="MBB1126001.1"/>
    </source>
</evidence>
<accession>A0A839HB96</accession>
<dbReference type="Pfam" id="PF00535">
    <property type="entry name" value="Glycos_transf_2"/>
    <property type="match status" value="1"/>
</dbReference>
<name>A0A839HB96_9GAMM</name>
<dbReference type="GO" id="GO:0016740">
    <property type="term" value="F:transferase activity"/>
    <property type="evidence" value="ECO:0007669"/>
    <property type="project" value="UniProtKB-KW"/>
</dbReference>
<keyword evidence="2" id="KW-0808">Transferase</keyword>
<dbReference type="RefSeq" id="WP_182583627.1">
    <property type="nucleotide sequence ID" value="NZ_JABVCQ010000012.1"/>
</dbReference>
<dbReference type="AlphaFoldDB" id="A0A839HB96"/>
<dbReference type="CDD" id="cd04186">
    <property type="entry name" value="GT_2_like_c"/>
    <property type="match status" value="1"/>
</dbReference>
<dbReference type="Gene3D" id="3.40.50.2000">
    <property type="entry name" value="Glycogen Phosphorylase B"/>
    <property type="match status" value="1"/>
</dbReference>
<dbReference type="PANTHER" id="PTHR43179">
    <property type="entry name" value="RHAMNOSYLTRANSFERASE WBBL"/>
    <property type="match status" value="1"/>
</dbReference>
<evidence type="ECO:0000313" key="3">
    <source>
        <dbReference type="Proteomes" id="UP000548632"/>
    </source>
</evidence>
<dbReference type="Proteomes" id="UP000548632">
    <property type="component" value="Unassembled WGS sequence"/>
</dbReference>
<protein>
    <submittedName>
        <fullName evidence="2">Glycosyltransferase</fullName>
    </submittedName>
</protein>
<dbReference type="InterPro" id="IPR001173">
    <property type="entry name" value="Glyco_trans_2-like"/>
</dbReference>
<proteinExistence type="predicted"/>
<dbReference type="Gene3D" id="3.90.550.10">
    <property type="entry name" value="Spore Coat Polysaccharide Biosynthesis Protein SpsA, Chain A"/>
    <property type="match status" value="3"/>
</dbReference>
<sequence length="1152" mass="128732">MPTRFTTATLNSGGQAVTELPSIQTDRDCLAALRRHPNYGCAFTDSRPLISIIVADFTCGERVFERLIPTLRQQSYPQFEVLFIADATHSAATLEWLNLQHDERMRLYRLTSPPHPSRSNLIRRTNAGLRLARGQWICHIAGEDALATEHLAQLLGAARSTQCEWAHGLARQILDDVDEPTDHGGQSPQLGQHVATASVYHAALKTFHLSAACPHLTAPDVPNLWQKFVQIGVNHCHLDDIVAAHYPTAAPRVERLQPIAVHTVSRDDRSYFPAAVRNYALQLRWLFPEQRVPAAPVLVKFLVFIQADNNTARLAHTLRSVHQQRHPARWIVICDASGQPAHLPPLGANDWRLDLQSGDILTPEALQVLAQAIKTAPDAVLIYCDHDHYDGNTPPANPHFKPALNPDLLRSYPYIGRVFAARADLFNQQAAITARPLQLTAAYALCLFAIEQFKSEHIVRVPLVLAHLNPAIDTVFAATSETWHKLSILLEQHAQRLGIAATLNEGPAPGTFHFLHPLTRTPKVSILIPTKEQLPYLQRCLESILAKTVYPNYEIIIIDNGSTNSECVAYLRGMETIAPERIRVLYAPGPFNFSRLNNQAAQIATGEFLLLLNNDTAVFQADWLNHLMRHGLRPEVGAVGARLLFPGGKVQHAGVVLGLAGPAEHPFLGLEKDQPGYLFRAQVTQNYSAVTAACLLVKKELYLDVNGLNETDFAVGYNDVDFCLRLAALSKQIVWTPLAILLHEGSASQRRAIESAEKKIAQSDKKQQRFRQEQGIFYNKWPQCVANDSAYSPGLSLVNRSFEIETNALLTPPKNDALIYPKVIAFPADMQGCGNYRIIQPMLAMLDDQLIEGGLSYEIFGANLVLRSGADTLIFQRPHTDIQITLLEELLQLNHIKKIYEVDDLLFNIPLKSIHRDAMPADIRKRLTKAIGLCDRLIVSTAPLAEQLNKLNRDVRVVENCLPAHLWGINPPQRVYTEANKKRKPRIGWAGGVGHQGDLELVQNVITALADEVEWEFFGMCPERLQPVVKRFINGIPTPYYPARLMSLVSQWDLAIAPLEDNPFNRCKSNLRLLEYGWCGVPVVCSNLLPYQGNLPVTRIKNRHKDWIDAIRSHLADPFASYQQGLALQQAVVARHLLRGQNLTNWLAAWHD</sequence>
<dbReference type="InterPro" id="IPR029044">
    <property type="entry name" value="Nucleotide-diphossugar_trans"/>
</dbReference>
<dbReference type="SUPFAM" id="SSF53448">
    <property type="entry name" value="Nucleotide-diphospho-sugar transferases"/>
    <property type="match status" value="3"/>
</dbReference>
<gene>
    <name evidence="2" type="ORF">HUK38_07125</name>
</gene>